<protein>
    <submittedName>
        <fullName evidence="5">Globin-coupled sensor protein</fullName>
    </submittedName>
</protein>
<feature type="domain" description="Methyl-accepting transducer" evidence="4">
    <location>
        <begin position="203"/>
        <end position="430"/>
    </location>
</feature>
<dbReference type="Gene3D" id="1.10.287.950">
    <property type="entry name" value="Methyl-accepting chemotaxis protein"/>
    <property type="match status" value="1"/>
</dbReference>
<evidence type="ECO:0000256" key="2">
    <source>
        <dbReference type="ARBA" id="ARBA00029447"/>
    </source>
</evidence>
<evidence type="ECO:0000313" key="6">
    <source>
        <dbReference type="Proteomes" id="UP001165287"/>
    </source>
</evidence>
<dbReference type="InterPro" id="IPR044398">
    <property type="entry name" value="Globin-sensor_dom"/>
</dbReference>
<name>A0ABS7UL86_9BACI</name>
<evidence type="ECO:0000313" key="5">
    <source>
        <dbReference type="EMBL" id="MBZ5748799.1"/>
    </source>
</evidence>
<dbReference type="Gene3D" id="1.10.490.10">
    <property type="entry name" value="Globins"/>
    <property type="match status" value="1"/>
</dbReference>
<dbReference type="PRINTS" id="PR00260">
    <property type="entry name" value="CHEMTRNSDUCR"/>
</dbReference>
<gene>
    <name evidence="5" type="ORF">K9V48_00670</name>
</gene>
<dbReference type="SUPFAM" id="SSF46458">
    <property type="entry name" value="Globin-like"/>
    <property type="match status" value="1"/>
</dbReference>
<evidence type="ECO:0000256" key="1">
    <source>
        <dbReference type="ARBA" id="ARBA00023224"/>
    </source>
</evidence>
<dbReference type="SMART" id="SM00283">
    <property type="entry name" value="MA"/>
    <property type="match status" value="1"/>
</dbReference>
<accession>A0ABS7UL86</accession>
<dbReference type="InterPro" id="IPR009050">
    <property type="entry name" value="Globin-like_sf"/>
</dbReference>
<dbReference type="InterPro" id="IPR012292">
    <property type="entry name" value="Globin/Proto"/>
</dbReference>
<evidence type="ECO:0000256" key="3">
    <source>
        <dbReference type="PROSITE-ProRule" id="PRU00284"/>
    </source>
</evidence>
<comment type="caution">
    <text evidence="5">The sequence shown here is derived from an EMBL/GenBank/DDBJ whole genome shotgun (WGS) entry which is preliminary data.</text>
</comment>
<dbReference type="SUPFAM" id="SSF58104">
    <property type="entry name" value="Methyl-accepting chemotaxis protein (MCP) signaling domain"/>
    <property type="match status" value="1"/>
</dbReference>
<keyword evidence="6" id="KW-1185">Reference proteome</keyword>
<dbReference type="PANTHER" id="PTHR32089">
    <property type="entry name" value="METHYL-ACCEPTING CHEMOTAXIS PROTEIN MCPB"/>
    <property type="match status" value="1"/>
</dbReference>
<dbReference type="CDD" id="cd01068">
    <property type="entry name" value="globin_sensor"/>
    <property type="match status" value="1"/>
</dbReference>
<dbReference type="PROSITE" id="PS50111">
    <property type="entry name" value="CHEMOTAXIS_TRANSDUC_2"/>
    <property type="match status" value="1"/>
</dbReference>
<organism evidence="5 6">
    <name type="scientific">Metabacillus rhizolycopersici</name>
    <dbReference type="NCBI Taxonomy" id="2875709"/>
    <lineage>
        <taxon>Bacteria</taxon>
        <taxon>Bacillati</taxon>
        <taxon>Bacillota</taxon>
        <taxon>Bacilli</taxon>
        <taxon>Bacillales</taxon>
        <taxon>Bacillaceae</taxon>
        <taxon>Metabacillus</taxon>
    </lineage>
</organism>
<sequence length="436" mass="49188">MALIASIRKSNHKNHTKWIQYASEQTVVFSISDRNISNQFNALSLTLEEMKIAKTVQSLIKENAQNIANKFYQAMCNIPEYEAIVTTYSNQERWIQHHGHFLGMMLEGHFDDAYIEKLQQLAKAHHGIGVLPQWYVASFQILFQHIQSCIYDSTSNVEEFFTLSNSVSKILNFHQQVILEALEKVHIESKQEEFKKIKEELKERIFTTSESLVSITEETNASVEELLQNSKKVSEQGQQTAEKSKTSQLLAEDGQEQLHLLEEQIRTIYESTKGMKKTVEALNQLSSQIIEVVGVVEGISSQTNLLSLNASIEAARAGEHGVGFAVVANEVRKLSEQTKESVESIKEFTKQITVQKDNVSASVQEVERLTEDGKHKSAMTRQAFDRIVKAANENLVTVQQTESDIQNLVKIITEIGTATQKIVHSTEKLNEAAHLA</sequence>
<dbReference type="EMBL" id="JAIQUM010000001">
    <property type="protein sequence ID" value="MBZ5748799.1"/>
    <property type="molecule type" value="Genomic_DNA"/>
</dbReference>
<dbReference type="InterPro" id="IPR004090">
    <property type="entry name" value="Chemotax_Me-accpt_rcpt"/>
</dbReference>
<proteinExistence type="inferred from homology"/>
<evidence type="ECO:0000259" key="4">
    <source>
        <dbReference type="PROSITE" id="PS50111"/>
    </source>
</evidence>
<keyword evidence="1 3" id="KW-0807">Transducer</keyword>
<dbReference type="Proteomes" id="UP001165287">
    <property type="component" value="Unassembled WGS sequence"/>
</dbReference>
<dbReference type="RefSeq" id="WP_224135950.1">
    <property type="nucleotide sequence ID" value="NZ_JAIQUM010000001.1"/>
</dbReference>
<dbReference type="InterPro" id="IPR004089">
    <property type="entry name" value="MCPsignal_dom"/>
</dbReference>
<dbReference type="InterPro" id="IPR039379">
    <property type="entry name" value="Protoglobin_sensor_dom"/>
</dbReference>
<comment type="similarity">
    <text evidence="2">Belongs to the methyl-accepting chemotaxis (MCP) protein family.</text>
</comment>
<dbReference type="Pfam" id="PF00015">
    <property type="entry name" value="MCPsignal"/>
    <property type="match status" value="1"/>
</dbReference>
<dbReference type="Pfam" id="PF11563">
    <property type="entry name" value="Protoglobin"/>
    <property type="match status" value="1"/>
</dbReference>
<dbReference type="PANTHER" id="PTHR32089:SF118">
    <property type="entry name" value="HEME-BASED AEROTACTIC TRANSDUCER HEMAT"/>
    <property type="match status" value="1"/>
</dbReference>
<reference evidence="5" key="1">
    <citation type="submission" date="2024-05" db="EMBL/GenBank/DDBJ databases">
        <title>Metabacillus sp. nov., isolated from the rhizosphere soil of tomato plants.</title>
        <authorList>
            <person name="Ma R."/>
        </authorList>
    </citation>
    <scope>NUCLEOTIDE SEQUENCE</scope>
    <source>
        <strain evidence="5">DBTR6</strain>
    </source>
</reference>